<reference evidence="3" key="1">
    <citation type="submission" date="2021-03" db="EMBL/GenBank/DDBJ databases">
        <title>Draft genome sequence of rust myrtle Austropuccinia psidii MF-1, a brazilian biotype.</title>
        <authorList>
            <person name="Quecine M.C."/>
            <person name="Pachon D.M.R."/>
            <person name="Bonatelli M.L."/>
            <person name="Correr F.H."/>
            <person name="Franceschini L.M."/>
            <person name="Leite T.F."/>
            <person name="Margarido G.R.A."/>
            <person name="Almeida C.A."/>
            <person name="Ferrarezi J.A."/>
            <person name="Labate C.A."/>
        </authorList>
    </citation>
    <scope>NUCLEOTIDE SEQUENCE</scope>
    <source>
        <strain evidence="3">MF-1</strain>
    </source>
</reference>
<keyword evidence="2" id="KW-0472">Membrane</keyword>
<proteinExistence type="predicted"/>
<feature type="region of interest" description="Disordered" evidence="1">
    <location>
        <begin position="197"/>
        <end position="217"/>
    </location>
</feature>
<evidence type="ECO:0000256" key="2">
    <source>
        <dbReference type="SAM" id="Phobius"/>
    </source>
</evidence>
<name>A0A9Q3GL50_9BASI</name>
<dbReference type="Proteomes" id="UP000765509">
    <property type="component" value="Unassembled WGS sequence"/>
</dbReference>
<dbReference type="AlphaFoldDB" id="A0A9Q3GL50"/>
<feature type="transmembrane region" description="Helical" evidence="2">
    <location>
        <begin position="27"/>
        <end position="51"/>
    </location>
</feature>
<organism evidence="3 4">
    <name type="scientific">Austropuccinia psidii MF-1</name>
    <dbReference type="NCBI Taxonomy" id="1389203"/>
    <lineage>
        <taxon>Eukaryota</taxon>
        <taxon>Fungi</taxon>
        <taxon>Dikarya</taxon>
        <taxon>Basidiomycota</taxon>
        <taxon>Pucciniomycotina</taxon>
        <taxon>Pucciniomycetes</taxon>
        <taxon>Pucciniales</taxon>
        <taxon>Sphaerophragmiaceae</taxon>
        <taxon>Austropuccinia</taxon>
    </lineage>
</organism>
<keyword evidence="4" id="KW-1185">Reference proteome</keyword>
<gene>
    <name evidence="3" type="ORF">O181_010665</name>
</gene>
<comment type="caution">
    <text evidence="3">The sequence shown here is derived from an EMBL/GenBank/DDBJ whole genome shotgun (WGS) entry which is preliminary data.</text>
</comment>
<dbReference type="EMBL" id="AVOT02002612">
    <property type="protein sequence ID" value="MBW0470950.1"/>
    <property type="molecule type" value="Genomic_DNA"/>
</dbReference>
<evidence type="ECO:0000256" key="1">
    <source>
        <dbReference type="SAM" id="MobiDB-lite"/>
    </source>
</evidence>
<accession>A0A9Q3GL50</accession>
<keyword evidence="2" id="KW-1133">Transmembrane helix</keyword>
<feature type="compositionally biased region" description="Basic and acidic residues" evidence="1">
    <location>
        <begin position="86"/>
        <end position="99"/>
    </location>
</feature>
<feature type="region of interest" description="Disordered" evidence="1">
    <location>
        <begin position="86"/>
        <end position="174"/>
    </location>
</feature>
<sequence length="275" mass="30313">MSVDIGGYIPYSFHCSFWKVETVIKDILGWLFGHLASLSLFGSHLVLSYFLEKFILLLFYLLQSLESSKVALDGIPAVPQLRAHLDRGQNLEGEAPSRKEGRRPRRSNFFSGVVGSFPGISRTNFKGPSEDDEEGEENPVEEEEFDGTEGVPAPVGDSQGTGGPTLAQSNQPVSNQSEPALLAIMQQMTQIMANIQVDSSSEASRPPALKTPSMKAPELLDGTQPFKVRSFVQSCNLANLYQDRKKVLYATSLLICRAAKWIEIYLSNLTNKDPN</sequence>
<evidence type="ECO:0000313" key="4">
    <source>
        <dbReference type="Proteomes" id="UP000765509"/>
    </source>
</evidence>
<evidence type="ECO:0000313" key="3">
    <source>
        <dbReference type="EMBL" id="MBW0470950.1"/>
    </source>
</evidence>
<feature type="compositionally biased region" description="Acidic residues" evidence="1">
    <location>
        <begin position="130"/>
        <end position="147"/>
    </location>
</feature>
<keyword evidence="2" id="KW-0812">Transmembrane</keyword>
<protein>
    <submittedName>
        <fullName evidence="3">Uncharacterized protein</fullName>
    </submittedName>
</protein>